<evidence type="ECO:0000256" key="3">
    <source>
        <dbReference type="ARBA" id="ARBA00022670"/>
    </source>
</evidence>
<dbReference type="CDD" id="cd03888">
    <property type="entry name" value="M20_PepV"/>
    <property type="match status" value="1"/>
</dbReference>
<dbReference type="InterPro" id="IPR036264">
    <property type="entry name" value="Bact_exopeptidase_dim_dom"/>
</dbReference>
<dbReference type="InterPro" id="IPR011291">
    <property type="entry name" value="Pept_M20A_peptidaseV"/>
</dbReference>
<evidence type="ECO:0000256" key="1">
    <source>
        <dbReference type="ARBA" id="ARBA00001947"/>
    </source>
</evidence>
<dbReference type="GO" id="GO:0008777">
    <property type="term" value="F:acetylornithine deacetylase activity"/>
    <property type="evidence" value="ECO:0007669"/>
    <property type="project" value="TreeGrafter"/>
</dbReference>
<dbReference type="AlphaFoldDB" id="E6J3S4"/>
<evidence type="ECO:0000256" key="4">
    <source>
        <dbReference type="ARBA" id="ARBA00022723"/>
    </source>
</evidence>
<dbReference type="InterPro" id="IPR001261">
    <property type="entry name" value="ArgE/DapE_CS"/>
</dbReference>
<dbReference type="InterPro" id="IPR002933">
    <property type="entry name" value="Peptidase_M20"/>
</dbReference>
<evidence type="ECO:0000256" key="7">
    <source>
        <dbReference type="ARBA" id="ARBA00022997"/>
    </source>
</evidence>
<reference evidence="9 10" key="1">
    <citation type="submission" date="2010-11" db="EMBL/GenBank/DDBJ databases">
        <authorList>
            <person name="Weinstock G."/>
            <person name="Sodergren E."/>
            <person name="Clifton S."/>
            <person name="Fulton L."/>
            <person name="Fulton B."/>
            <person name="Courtney L."/>
            <person name="Fronick C."/>
            <person name="Harrison M."/>
            <person name="Strong C."/>
            <person name="Farmer C."/>
            <person name="Delahaunty K."/>
            <person name="Markovic C."/>
            <person name="Hall O."/>
            <person name="Minx P."/>
            <person name="Tomlinson C."/>
            <person name="Mitreva M."/>
            <person name="Hou S."/>
            <person name="Chen J."/>
            <person name="Wollam A."/>
            <person name="Pepin K.H."/>
            <person name="Johnson M."/>
            <person name="Bhonagiri V."/>
            <person name="Zhang X."/>
            <person name="Suruliraj S."/>
            <person name="Warren W."/>
            <person name="Chinwalla A."/>
            <person name="Mardis E.R."/>
            <person name="Wilson R.K."/>
        </authorList>
    </citation>
    <scope>NUCLEOTIDE SEQUENCE [LARGE SCALE GENOMIC DNA]</scope>
    <source>
        <strain evidence="9 10">F0211</strain>
    </source>
</reference>
<dbReference type="Pfam" id="PF01546">
    <property type="entry name" value="Peptidase_M20"/>
    <property type="match status" value="1"/>
</dbReference>
<dbReference type="SUPFAM" id="SSF53187">
    <property type="entry name" value="Zn-dependent exopeptidases"/>
    <property type="match status" value="1"/>
</dbReference>
<dbReference type="InterPro" id="IPR050072">
    <property type="entry name" value="Peptidase_M20A"/>
</dbReference>
<name>E6J3S4_STRAP</name>
<evidence type="ECO:0000313" key="9">
    <source>
        <dbReference type="EMBL" id="EFU21362.1"/>
    </source>
</evidence>
<organism evidence="9 10">
    <name type="scientific">Streptococcus anginosus F0211</name>
    <dbReference type="NCBI Taxonomy" id="706437"/>
    <lineage>
        <taxon>Bacteria</taxon>
        <taxon>Bacillati</taxon>
        <taxon>Bacillota</taxon>
        <taxon>Bacilli</taxon>
        <taxon>Lactobacillales</taxon>
        <taxon>Streptococcaceae</taxon>
        <taxon>Streptococcus</taxon>
        <taxon>Streptococcus anginosus group</taxon>
    </lineage>
</organism>
<dbReference type="GO" id="GO:0008237">
    <property type="term" value="F:metallopeptidase activity"/>
    <property type="evidence" value="ECO:0007669"/>
    <property type="project" value="UniProtKB-KW"/>
</dbReference>
<dbReference type="GO" id="GO:0016805">
    <property type="term" value="F:dipeptidase activity"/>
    <property type="evidence" value="ECO:0007669"/>
    <property type="project" value="UniProtKB-KW"/>
</dbReference>
<protein>
    <submittedName>
        <fullName evidence="9">Dipeptidase PepV</fullName>
        <ecNumber evidence="9">3.4.13.-</ecNumber>
    </submittedName>
</protein>
<dbReference type="PANTHER" id="PTHR43808">
    <property type="entry name" value="ACETYLORNITHINE DEACETYLASE"/>
    <property type="match status" value="1"/>
</dbReference>
<dbReference type="GO" id="GO:0006508">
    <property type="term" value="P:proteolysis"/>
    <property type="evidence" value="ECO:0007669"/>
    <property type="project" value="UniProtKB-KW"/>
</dbReference>
<keyword evidence="8" id="KW-0482">Metalloprotease</keyword>
<dbReference type="Proteomes" id="UP000002973">
    <property type="component" value="Unassembled WGS sequence"/>
</dbReference>
<keyword evidence="3" id="KW-0645">Protease</keyword>
<evidence type="ECO:0000313" key="10">
    <source>
        <dbReference type="Proteomes" id="UP000002973"/>
    </source>
</evidence>
<proteinExistence type="inferred from homology"/>
<dbReference type="NCBIfam" id="TIGR01886">
    <property type="entry name" value="dipeptidase"/>
    <property type="match status" value="1"/>
</dbReference>
<evidence type="ECO:0000256" key="6">
    <source>
        <dbReference type="ARBA" id="ARBA00022833"/>
    </source>
</evidence>
<dbReference type="GO" id="GO:0006526">
    <property type="term" value="P:L-arginine biosynthetic process"/>
    <property type="evidence" value="ECO:0007669"/>
    <property type="project" value="TreeGrafter"/>
</dbReference>
<evidence type="ECO:0000256" key="2">
    <source>
        <dbReference type="ARBA" id="ARBA00006247"/>
    </source>
</evidence>
<dbReference type="EMBL" id="AECT01000063">
    <property type="protein sequence ID" value="EFU21362.1"/>
    <property type="molecule type" value="Genomic_DNA"/>
</dbReference>
<comment type="caution">
    <text evidence="9">The sequence shown here is derived from an EMBL/GenBank/DDBJ whole genome shotgun (WGS) entry which is preliminary data.</text>
</comment>
<keyword evidence="6" id="KW-0862">Zinc</keyword>
<evidence type="ECO:0000256" key="8">
    <source>
        <dbReference type="ARBA" id="ARBA00023049"/>
    </source>
</evidence>
<accession>E6J3S4</accession>
<dbReference type="Gene3D" id="3.40.630.10">
    <property type="entry name" value="Zn peptidases"/>
    <property type="match status" value="1"/>
</dbReference>
<keyword evidence="7 9" id="KW-0224">Dipeptidase</keyword>
<dbReference type="Gene3D" id="3.30.70.360">
    <property type="match status" value="2"/>
</dbReference>
<comment type="cofactor">
    <cofactor evidence="1">
        <name>Zn(2+)</name>
        <dbReference type="ChEBI" id="CHEBI:29105"/>
    </cofactor>
</comment>
<dbReference type="PROSITE" id="PS00759">
    <property type="entry name" value="ARGE_DAPE_CPG2_2"/>
    <property type="match status" value="1"/>
</dbReference>
<dbReference type="eggNOG" id="COG0624">
    <property type="taxonomic scope" value="Bacteria"/>
</dbReference>
<dbReference type="NCBIfam" id="NF005591">
    <property type="entry name" value="PRK07318.1"/>
    <property type="match status" value="1"/>
</dbReference>
<sequence>MKNVDRKESDFMTIDFKAEVEKRRDALLADLFSLLEINSERDDMKADKEHPFGPGPVKALEKFLELAARDGYPTKNVDNYAGQFEYGEGKEVLGIFAHMDVVPAGSGWDTDPYTPTIKDGKLFARGASDDKGPTMACYYGLKIIKELGLPTSKKVRFVVGTDEESGWADMDYYFKHVGLPEPDFGFSPDAEFPIINGEKGNITEYLHFAGENSGAARLHSFTGGLRENMVPESATAVVSGNVPNLVDKLDEFAKEHELRFEYQELPSGQITVTIVGKSAHGASPQSGVNGATYLAKFLTQFDFAGSAKDYLEVAGNILLEDHAGKALKVDYVDEKMGALSMNAGVFRFDEASDDNTIALNFRYPLGTNPEVIKSKLENLPVEKVTLSEHEHVPHYVPMEDPLVTTLLDVYEKQTGLKGYEQIIGGGTFGRLLKRGVAYGAMFPGYTDTMHQANEFIDVEDLFRAAAIYAEAIYELIK</sequence>
<keyword evidence="5 9" id="KW-0378">Hydrolase</keyword>
<evidence type="ECO:0000256" key="5">
    <source>
        <dbReference type="ARBA" id="ARBA00022801"/>
    </source>
</evidence>
<dbReference type="EC" id="3.4.13.-" evidence="9"/>
<keyword evidence="4" id="KW-0479">Metal-binding</keyword>
<dbReference type="PANTHER" id="PTHR43808:SF31">
    <property type="entry name" value="N-ACETYL-L-CITRULLINE DEACETYLASE"/>
    <property type="match status" value="1"/>
</dbReference>
<dbReference type="NCBIfam" id="TIGR01887">
    <property type="entry name" value="dipeptidaselike"/>
    <property type="match status" value="1"/>
</dbReference>
<comment type="similarity">
    <text evidence="2">Belongs to the peptidase M20A family.</text>
</comment>
<dbReference type="GO" id="GO:0008270">
    <property type="term" value="F:zinc ion binding"/>
    <property type="evidence" value="ECO:0007669"/>
    <property type="project" value="InterPro"/>
</dbReference>
<dbReference type="SUPFAM" id="SSF55031">
    <property type="entry name" value="Bacterial exopeptidase dimerisation domain"/>
    <property type="match status" value="1"/>
</dbReference>
<dbReference type="InterPro" id="IPR010964">
    <property type="entry name" value="M20A_pepV-rel"/>
</dbReference>
<dbReference type="PROSITE" id="PS00758">
    <property type="entry name" value="ARGE_DAPE_CPG2_1"/>
    <property type="match status" value="1"/>
</dbReference>
<gene>
    <name evidence="9" type="primary">pepV</name>
    <name evidence="9" type="ORF">HMPREF0813_01927</name>
</gene>